<gene>
    <name evidence="2" type="ORF">ACFY05_03920</name>
</gene>
<evidence type="ECO:0000313" key="3">
    <source>
        <dbReference type="Proteomes" id="UP001602119"/>
    </source>
</evidence>
<evidence type="ECO:0000313" key="2">
    <source>
        <dbReference type="EMBL" id="MFF4771983.1"/>
    </source>
</evidence>
<comment type="caution">
    <text evidence="2">The sequence shown here is derived from an EMBL/GenBank/DDBJ whole genome shotgun (WGS) entry which is preliminary data.</text>
</comment>
<keyword evidence="1" id="KW-0732">Signal</keyword>
<dbReference type="CDD" id="cd07812">
    <property type="entry name" value="SRPBCC"/>
    <property type="match status" value="1"/>
</dbReference>
<feature type="signal peptide" evidence="1">
    <location>
        <begin position="1"/>
        <end position="28"/>
    </location>
</feature>
<proteinExistence type="predicted"/>
<dbReference type="Pfam" id="PF10604">
    <property type="entry name" value="Polyketide_cyc2"/>
    <property type="match status" value="1"/>
</dbReference>
<accession>A0ABW6V0R5</accession>
<dbReference type="EMBL" id="JBIAXI010000002">
    <property type="protein sequence ID" value="MFF4771983.1"/>
    <property type="molecule type" value="Genomic_DNA"/>
</dbReference>
<reference evidence="2 3" key="1">
    <citation type="submission" date="2024-10" db="EMBL/GenBank/DDBJ databases">
        <title>The Natural Products Discovery Center: Release of the First 8490 Sequenced Strains for Exploring Actinobacteria Biosynthetic Diversity.</title>
        <authorList>
            <person name="Kalkreuter E."/>
            <person name="Kautsar S.A."/>
            <person name="Yang D."/>
            <person name="Bader C.D."/>
            <person name="Teijaro C.N."/>
            <person name="Fluegel L."/>
            <person name="Davis C.M."/>
            <person name="Simpson J.R."/>
            <person name="Lauterbach L."/>
            <person name="Steele A.D."/>
            <person name="Gui C."/>
            <person name="Meng S."/>
            <person name="Li G."/>
            <person name="Viehrig K."/>
            <person name="Ye F."/>
            <person name="Su P."/>
            <person name="Kiefer A.F."/>
            <person name="Nichols A."/>
            <person name="Cepeda A.J."/>
            <person name="Yan W."/>
            <person name="Fan B."/>
            <person name="Jiang Y."/>
            <person name="Adhikari A."/>
            <person name="Zheng C.-J."/>
            <person name="Schuster L."/>
            <person name="Cowan T.M."/>
            <person name="Smanski M.J."/>
            <person name="Chevrette M.G."/>
            <person name="De Carvalho L.P.S."/>
            <person name="Shen B."/>
        </authorList>
    </citation>
    <scope>NUCLEOTIDE SEQUENCE [LARGE SCALE GENOMIC DNA]</scope>
    <source>
        <strain evidence="2 3">NPDC001281</strain>
    </source>
</reference>
<dbReference type="Proteomes" id="UP001602119">
    <property type="component" value="Unassembled WGS sequence"/>
</dbReference>
<dbReference type="InterPro" id="IPR019587">
    <property type="entry name" value="Polyketide_cyclase/dehydratase"/>
</dbReference>
<dbReference type="RefSeq" id="WP_387340540.1">
    <property type="nucleotide sequence ID" value="NZ_JBIAXI010000002.1"/>
</dbReference>
<dbReference type="SUPFAM" id="SSF55961">
    <property type="entry name" value="Bet v1-like"/>
    <property type="match status" value="1"/>
</dbReference>
<evidence type="ECO:0000256" key="1">
    <source>
        <dbReference type="SAM" id="SignalP"/>
    </source>
</evidence>
<keyword evidence="3" id="KW-1185">Reference proteome</keyword>
<feature type="chain" id="PRO_5045183728" evidence="1">
    <location>
        <begin position="29"/>
        <end position="214"/>
    </location>
</feature>
<dbReference type="InterPro" id="IPR023393">
    <property type="entry name" value="START-like_dom_sf"/>
</dbReference>
<sequence length="214" mass="23739">MKKLARRAAAQTLATAFLLTAFAGPARADARDADAAIAQEWQTTWDTYHFSDTTPPAEGSGRSRVTTSISVEINAPVARVFPAYSNFNNHIGMNPFLRRVVTHKDWRSAWTRYVNLTAIEEIPYEGTVVVSKTHAQQRLHENELYYETDSWSFPGVVTHQKIVFTPLKGGKTQVTERLTFEADNDMIDFAATNGVAAHQQLQGALKQAIESGAL</sequence>
<protein>
    <submittedName>
        <fullName evidence="2">SRPBCC family protein</fullName>
    </submittedName>
</protein>
<dbReference type="Gene3D" id="3.30.530.20">
    <property type="match status" value="1"/>
</dbReference>
<organism evidence="2 3">
    <name type="scientific">Microtetraspora fusca</name>
    <dbReference type="NCBI Taxonomy" id="1997"/>
    <lineage>
        <taxon>Bacteria</taxon>
        <taxon>Bacillati</taxon>
        <taxon>Actinomycetota</taxon>
        <taxon>Actinomycetes</taxon>
        <taxon>Streptosporangiales</taxon>
        <taxon>Streptosporangiaceae</taxon>
        <taxon>Microtetraspora</taxon>
    </lineage>
</organism>
<name>A0ABW6V0R5_MICFU</name>